<proteinExistence type="predicted"/>
<dbReference type="InterPro" id="IPR046342">
    <property type="entry name" value="CBS_dom_sf"/>
</dbReference>
<dbReference type="AlphaFoldDB" id="A0A3B0THI6"/>
<dbReference type="InterPro" id="IPR050368">
    <property type="entry name" value="ClC-type_chloride_channel"/>
</dbReference>
<dbReference type="EMBL" id="UOEN01000035">
    <property type="protein sequence ID" value="VAW11629.1"/>
    <property type="molecule type" value="Genomic_DNA"/>
</dbReference>
<sequence>ATTFVVQLVGPPLVKYGITKAGERGRNVTKEDVIESLKVSDIMDKNFIPIQSATNLHQIIQIVKKEDAFNYPVVDNKGSLYGVITMKELKDALFENDLENFILAGDISIPARFVLFPDQPLDNAFEIFNKRALEFLPVIDNQDSKIIVGIVEYRYLKDEIDKRMLSMHGEND</sequence>
<protein>
    <recommendedName>
        <fullName evidence="1">CBS domain-containing protein</fullName>
    </recommendedName>
</protein>
<reference evidence="2" key="1">
    <citation type="submission" date="2018-06" db="EMBL/GenBank/DDBJ databases">
        <authorList>
            <person name="Zhirakovskaya E."/>
        </authorList>
    </citation>
    <scope>NUCLEOTIDE SEQUENCE</scope>
</reference>
<feature type="domain" description="CBS" evidence="1">
    <location>
        <begin position="43"/>
        <end position="99"/>
    </location>
</feature>
<evidence type="ECO:0000313" key="2">
    <source>
        <dbReference type="EMBL" id="VAW11629.1"/>
    </source>
</evidence>
<dbReference type="InterPro" id="IPR000644">
    <property type="entry name" value="CBS_dom"/>
</dbReference>
<organism evidence="2">
    <name type="scientific">hydrothermal vent metagenome</name>
    <dbReference type="NCBI Taxonomy" id="652676"/>
    <lineage>
        <taxon>unclassified sequences</taxon>
        <taxon>metagenomes</taxon>
        <taxon>ecological metagenomes</taxon>
    </lineage>
</organism>
<dbReference type="SUPFAM" id="SSF54631">
    <property type="entry name" value="CBS-domain pair"/>
    <property type="match status" value="1"/>
</dbReference>
<name>A0A3B0THI6_9ZZZZ</name>
<feature type="non-terminal residue" evidence="2">
    <location>
        <position position="1"/>
    </location>
</feature>
<dbReference type="Pfam" id="PF00571">
    <property type="entry name" value="CBS"/>
    <property type="match status" value="2"/>
</dbReference>
<dbReference type="PANTHER" id="PTHR43427">
    <property type="entry name" value="CHLORIDE CHANNEL PROTEIN CLC-E"/>
    <property type="match status" value="1"/>
</dbReference>
<dbReference type="Gene3D" id="3.10.580.10">
    <property type="entry name" value="CBS-domain"/>
    <property type="match status" value="1"/>
</dbReference>
<feature type="domain" description="CBS" evidence="1">
    <location>
        <begin position="108"/>
        <end position="167"/>
    </location>
</feature>
<dbReference type="PROSITE" id="PS51371">
    <property type="entry name" value="CBS"/>
    <property type="match status" value="2"/>
</dbReference>
<evidence type="ECO:0000259" key="1">
    <source>
        <dbReference type="PROSITE" id="PS51371"/>
    </source>
</evidence>
<gene>
    <name evidence="2" type="ORF">MNBD_BACTEROID05-980</name>
</gene>
<accession>A0A3B0THI6</accession>